<organism evidence="1 2">
    <name type="scientific">Saccharopolyspora griseoalba</name>
    <dbReference type="NCBI Taxonomy" id="1431848"/>
    <lineage>
        <taxon>Bacteria</taxon>
        <taxon>Bacillati</taxon>
        <taxon>Actinomycetota</taxon>
        <taxon>Actinomycetes</taxon>
        <taxon>Pseudonocardiales</taxon>
        <taxon>Pseudonocardiaceae</taxon>
        <taxon>Saccharopolyspora</taxon>
    </lineage>
</organism>
<keyword evidence="2" id="KW-1185">Reference proteome</keyword>
<accession>A0ABW2LKQ6</accession>
<protein>
    <submittedName>
        <fullName evidence="1">Uncharacterized protein</fullName>
    </submittedName>
</protein>
<dbReference type="Proteomes" id="UP001596504">
    <property type="component" value="Unassembled WGS sequence"/>
</dbReference>
<proteinExistence type="predicted"/>
<name>A0ABW2LKQ6_9PSEU</name>
<gene>
    <name evidence="1" type="ORF">ACFQRI_17125</name>
</gene>
<sequence length="70" mass="8348">MSYQSNRQIVIQPNSAEVRSMIPEEYVRIREEEMRAEAERQRRAQRLLAGRLWRSLAGYATRRAEAAERR</sequence>
<comment type="caution">
    <text evidence="1">The sequence shown here is derived from an EMBL/GenBank/DDBJ whole genome shotgun (WGS) entry which is preliminary data.</text>
</comment>
<evidence type="ECO:0000313" key="1">
    <source>
        <dbReference type="EMBL" id="MFC7343124.1"/>
    </source>
</evidence>
<dbReference type="RefSeq" id="WP_380669705.1">
    <property type="nucleotide sequence ID" value="NZ_JBHTCJ010000008.1"/>
</dbReference>
<reference evidence="2" key="1">
    <citation type="journal article" date="2019" name="Int. J. Syst. Evol. Microbiol.">
        <title>The Global Catalogue of Microorganisms (GCM) 10K type strain sequencing project: providing services to taxonomists for standard genome sequencing and annotation.</title>
        <authorList>
            <consortium name="The Broad Institute Genomics Platform"/>
            <consortium name="The Broad Institute Genome Sequencing Center for Infectious Disease"/>
            <person name="Wu L."/>
            <person name="Ma J."/>
        </authorList>
    </citation>
    <scope>NUCLEOTIDE SEQUENCE [LARGE SCALE GENOMIC DNA]</scope>
    <source>
        <strain evidence="2">WLHS5</strain>
    </source>
</reference>
<dbReference type="EMBL" id="JBHTCJ010000008">
    <property type="protein sequence ID" value="MFC7343124.1"/>
    <property type="molecule type" value="Genomic_DNA"/>
</dbReference>
<evidence type="ECO:0000313" key="2">
    <source>
        <dbReference type="Proteomes" id="UP001596504"/>
    </source>
</evidence>